<evidence type="ECO:0000313" key="2">
    <source>
        <dbReference type="EMBL" id="RNF39376.1"/>
    </source>
</evidence>
<organism evidence="2 3">
    <name type="scientific">Planococcus salinus</name>
    <dbReference type="NCBI Taxonomy" id="1848460"/>
    <lineage>
        <taxon>Bacteria</taxon>
        <taxon>Bacillati</taxon>
        <taxon>Bacillota</taxon>
        <taxon>Bacilli</taxon>
        <taxon>Bacillales</taxon>
        <taxon>Caryophanaceae</taxon>
        <taxon>Planococcus</taxon>
    </lineage>
</organism>
<name>A0A3M8P6Q4_9BACL</name>
<feature type="transmembrane region" description="Helical" evidence="1">
    <location>
        <begin position="6"/>
        <end position="23"/>
    </location>
</feature>
<dbReference type="EMBL" id="RIAX01000006">
    <property type="protein sequence ID" value="RNF39376.1"/>
    <property type="molecule type" value="Genomic_DNA"/>
</dbReference>
<reference evidence="2 3" key="1">
    <citation type="journal article" date="2018" name="Int. J. Syst. Evol. Microbiol.">
        <title>Planococcus salinus sp. nov., a moderately halophilic bacterium isolated from a saline-alkali soil.</title>
        <authorList>
            <person name="Gan L."/>
        </authorList>
    </citation>
    <scope>NUCLEOTIDE SEQUENCE [LARGE SCALE GENOMIC DNA]</scope>
    <source>
        <strain evidence="2 3">LCB217</strain>
    </source>
</reference>
<evidence type="ECO:0000256" key="1">
    <source>
        <dbReference type="SAM" id="Phobius"/>
    </source>
</evidence>
<keyword evidence="1" id="KW-0472">Membrane</keyword>
<protein>
    <recommendedName>
        <fullName evidence="4">Group-specific protein</fullName>
    </recommendedName>
</protein>
<keyword evidence="1" id="KW-0812">Transmembrane</keyword>
<keyword evidence="3" id="KW-1185">Reference proteome</keyword>
<dbReference type="RefSeq" id="WP_123165467.1">
    <property type="nucleotide sequence ID" value="NZ_RIAX01000006.1"/>
</dbReference>
<proteinExistence type="predicted"/>
<dbReference type="Proteomes" id="UP000275473">
    <property type="component" value="Unassembled WGS sequence"/>
</dbReference>
<sequence length="105" mass="12211">MVSWLVAIGVSFLLFLVLGKITGSEEHGYKTNDDERKKHMKQQAIIRSWIILLVFFAVNFINDFFNLSDMRLTNSPLLYPELLYLLIAGISYCIFYVIYRKRLGG</sequence>
<evidence type="ECO:0008006" key="4">
    <source>
        <dbReference type="Google" id="ProtNLM"/>
    </source>
</evidence>
<accession>A0A3M8P6Q4</accession>
<keyword evidence="1" id="KW-1133">Transmembrane helix</keyword>
<gene>
    <name evidence="2" type="ORF">EEX84_09835</name>
</gene>
<feature type="transmembrane region" description="Helical" evidence="1">
    <location>
        <begin position="44"/>
        <end position="62"/>
    </location>
</feature>
<evidence type="ECO:0000313" key="3">
    <source>
        <dbReference type="Proteomes" id="UP000275473"/>
    </source>
</evidence>
<dbReference type="OrthoDB" id="2428763at2"/>
<comment type="caution">
    <text evidence="2">The sequence shown here is derived from an EMBL/GenBank/DDBJ whole genome shotgun (WGS) entry which is preliminary data.</text>
</comment>
<dbReference type="AlphaFoldDB" id="A0A3M8P6Q4"/>
<feature type="transmembrane region" description="Helical" evidence="1">
    <location>
        <begin position="82"/>
        <end position="99"/>
    </location>
</feature>